<name>A0A448WXP6_9PLAT</name>
<evidence type="ECO:0000313" key="2">
    <source>
        <dbReference type="Proteomes" id="UP000784294"/>
    </source>
</evidence>
<comment type="caution">
    <text evidence="1">The sequence shown here is derived from an EMBL/GenBank/DDBJ whole genome shotgun (WGS) entry which is preliminary data.</text>
</comment>
<dbReference type="Proteomes" id="UP000784294">
    <property type="component" value="Unassembled WGS sequence"/>
</dbReference>
<organism evidence="1 2">
    <name type="scientific">Protopolystoma xenopodis</name>
    <dbReference type="NCBI Taxonomy" id="117903"/>
    <lineage>
        <taxon>Eukaryota</taxon>
        <taxon>Metazoa</taxon>
        <taxon>Spiralia</taxon>
        <taxon>Lophotrochozoa</taxon>
        <taxon>Platyhelminthes</taxon>
        <taxon>Monogenea</taxon>
        <taxon>Polyopisthocotylea</taxon>
        <taxon>Polystomatidea</taxon>
        <taxon>Polystomatidae</taxon>
        <taxon>Protopolystoma</taxon>
    </lineage>
</organism>
<gene>
    <name evidence="1" type="ORF">PXEA_LOCUS16281</name>
</gene>
<accession>A0A448WXP6</accession>
<dbReference type="AlphaFoldDB" id="A0A448WXP6"/>
<protein>
    <submittedName>
        <fullName evidence="1">Uncharacterized protein</fullName>
    </submittedName>
</protein>
<evidence type="ECO:0000313" key="1">
    <source>
        <dbReference type="EMBL" id="VEL22841.1"/>
    </source>
</evidence>
<keyword evidence="2" id="KW-1185">Reference proteome</keyword>
<feature type="non-terminal residue" evidence="1">
    <location>
        <position position="1"/>
    </location>
</feature>
<sequence length="126" mass="14600">MRGRTGLRYFPPDLLHRLRLSDAFRSGIDLSQSTVDEVKKSVEVDISFGSSRRGIKWASEKEGRGKNEIQNNKFRRSWLPLEHSTKLMLKHRDPGQIDDEDDSVVLNYTLGTIQDEMKSWLELIPE</sequence>
<reference evidence="1" key="1">
    <citation type="submission" date="2018-11" db="EMBL/GenBank/DDBJ databases">
        <authorList>
            <consortium name="Pathogen Informatics"/>
        </authorList>
    </citation>
    <scope>NUCLEOTIDE SEQUENCE</scope>
</reference>
<dbReference type="EMBL" id="CAAALY010058664">
    <property type="protein sequence ID" value="VEL22841.1"/>
    <property type="molecule type" value="Genomic_DNA"/>
</dbReference>
<proteinExistence type="predicted"/>